<evidence type="ECO:0000256" key="4">
    <source>
        <dbReference type="ARBA" id="ARBA00023136"/>
    </source>
</evidence>
<dbReference type="InterPro" id="IPR012858">
    <property type="entry name" value="DC_STAMP-like"/>
</dbReference>
<dbReference type="GO" id="GO:0016020">
    <property type="term" value="C:membrane"/>
    <property type="evidence" value="ECO:0007669"/>
    <property type="project" value="UniProtKB-SubCell"/>
</dbReference>
<evidence type="ECO:0000313" key="8">
    <source>
        <dbReference type="EMBL" id="KAL3123190.1"/>
    </source>
</evidence>
<evidence type="ECO:0000313" key="9">
    <source>
        <dbReference type="Proteomes" id="UP001620626"/>
    </source>
</evidence>
<evidence type="ECO:0000259" key="6">
    <source>
        <dbReference type="Pfam" id="PF07782"/>
    </source>
</evidence>
<feature type="transmembrane region" description="Helical" evidence="5">
    <location>
        <begin position="769"/>
        <end position="787"/>
    </location>
</feature>
<organism evidence="8 9">
    <name type="scientific">Heterodera trifolii</name>
    <dbReference type="NCBI Taxonomy" id="157864"/>
    <lineage>
        <taxon>Eukaryota</taxon>
        <taxon>Metazoa</taxon>
        <taxon>Ecdysozoa</taxon>
        <taxon>Nematoda</taxon>
        <taxon>Chromadorea</taxon>
        <taxon>Rhabditida</taxon>
        <taxon>Tylenchina</taxon>
        <taxon>Tylenchomorpha</taxon>
        <taxon>Tylenchoidea</taxon>
        <taxon>Heteroderidae</taxon>
        <taxon>Heteroderinae</taxon>
        <taxon>Heterodera</taxon>
    </lineage>
</organism>
<gene>
    <name evidence="8" type="ORF">niasHT_010360</name>
</gene>
<feature type="transmembrane region" description="Helical" evidence="5">
    <location>
        <begin position="319"/>
        <end position="336"/>
    </location>
</feature>
<sequence>MASFVPSAVSGHYPGWRGRFPSSHKRRSEPECSVKELIRMNPLHLFFLGFVPPFLGAIGSIVTALLLHNDEISNYNWQCGRARLPSLSRIINLPMERIFWQITFLFHIPLRAVEIAVGFFRYGRLRSVNCNWPRLYSLCRHFYLWLGSLELIFLIALSVVGEREFISYHVIFFYAFGAFAIGFFLTNVICHSQSLYYLNPYGRISYHFKIVVTILYVISVPVLFGAFVLYWRKCITIMYDVFAVAEYIDVFLTIAYHCCAFFDIRYKVIFSWCKFKRGGLFEMFFVEEKREKLRIQKKRTKLADIFLHSSSDDYYALRLLYNLPVGFGIALLIYHLAWYRINFADSILINPFWKDFVKWLMIVSSALSYTLNPLVRASLGCALFASLGSTGQGLLSVFVVENLNKGPIENIIQNFNISTMITVCHLQLQARITKSRMELQAGPIEALFEKNFGKVTTIGNKVVHTLKSLLQPFDDDVEEDSEEDSHLAAIIDTAQKIADRQLLTEGEDPSVGTMDRAAKPAWKRLKSQLGRAIVRRFERRCKYIFASSVESCHKRLQQSQSLCYDAIPWPLDSFACSRINALSLCQAKKVGEMSVKFCELGKSTDSGKEEHEMLFTPELDGQMYGLQNVSKQIERQLQLNLHFQAVEQPEIERGYSTSQLHNELEHDVKILQVFLGSFSLVLDFVVVLLTYLLFKNCVQTTLCYLNDIEFQNFFTTPYFWRIDSKRNEMGKVFLGKLRKPEKKHNKVISPYGLPHSEERKKMVSSSVRLSVLVFVVIIVIVVDHFFFKMLQIVVIHGKTIRSQQGGASLNIVVNGSGAVAELLRKVLQFEYAENITKHLDNLHCLSQPSAPNWTFNTWYLMVPLPVMFLLQVFLNFIVQRFVLFFVLGLMFPRRAKARIIHLYNKMLFGRVNSDKLSAAKKNENEGQMSKDGTD</sequence>
<evidence type="ECO:0000256" key="3">
    <source>
        <dbReference type="ARBA" id="ARBA00022989"/>
    </source>
</evidence>
<feature type="transmembrane region" description="Helical" evidence="5">
    <location>
        <begin position="237"/>
        <end position="262"/>
    </location>
</feature>
<evidence type="ECO:0000259" key="7">
    <source>
        <dbReference type="Pfam" id="PF10277"/>
    </source>
</evidence>
<feature type="transmembrane region" description="Helical" evidence="5">
    <location>
        <begin position="166"/>
        <end position="189"/>
    </location>
</feature>
<feature type="transmembrane region" description="Helical" evidence="5">
    <location>
        <begin position="98"/>
        <end position="122"/>
    </location>
</feature>
<dbReference type="Pfam" id="PF10277">
    <property type="entry name" value="Frag1"/>
    <property type="match status" value="1"/>
</dbReference>
<reference evidence="8 9" key="1">
    <citation type="submission" date="2024-10" db="EMBL/GenBank/DDBJ databases">
        <authorList>
            <person name="Kim D."/>
        </authorList>
    </citation>
    <scope>NUCLEOTIDE SEQUENCE [LARGE SCALE GENOMIC DNA]</scope>
    <source>
        <strain evidence="8">BH-2024</strain>
    </source>
</reference>
<comment type="subcellular location">
    <subcellularLocation>
        <location evidence="1">Membrane</location>
        <topology evidence="1">Multi-pass membrane protein</topology>
    </subcellularLocation>
</comment>
<feature type="transmembrane region" description="Helical" evidence="5">
    <location>
        <begin position="210"/>
        <end position="231"/>
    </location>
</feature>
<dbReference type="Pfam" id="PF07782">
    <property type="entry name" value="DC_STAMP"/>
    <property type="match status" value="1"/>
</dbReference>
<feature type="transmembrane region" description="Helical" evidence="5">
    <location>
        <begin position="45"/>
        <end position="67"/>
    </location>
</feature>
<dbReference type="EMBL" id="JBICBT010000109">
    <property type="protein sequence ID" value="KAL3123190.1"/>
    <property type="molecule type" value="Genomic_DNA"/>
</dbReference>
<accession>A0ABD2M8U4</accession>
<keyword evidence="4 5" id="KW-0472">Membrane</keyword>
<feature type="transmembrane region" description="Helical" evidence="5">
    <location>
        <begin position="142"/>
        <end position="160"/>
    </location>
</feature>
<feature type="transmembrane region" description="Helical" evidence="5">
    <location>
        <begin position="670"/>
        <end position="694"/>
    </location>
</feature>
<name>A0ABD2M8U4_9BILA</name>
<dbReference type="PANTHER" id="PTHR21041">
    <property type="entry name" value="DENDRITIC CELL-SPECIFIC TRANSMEMBRANE PROTEIN"/>
    <property type="match status" value="1"/>
</dbReference>
<dbReference type="InterPro" id="IPR019402">
    <property type="entry name" value="CWH43_N"/>
</dbReference>
<keyword evidence="3 5" id="KW-1133">Transmembrane helix</keyword>
<feature type="transmembrane region" description="Helical" evidence="5">
    <location>
        <begin position="868"/>
        <end position="891"/>
    </location>
</feature>
<protein>
    <submittedName>
        <fullName evidence="8">Uncharacterized protein</fullName>
    </submittedName>
</protein>
<feature type="domain" description="CWH43-like N-terminal" evidence="7">
    <location>
        <begin position="45"/>
        <end position="265"/>
    </location>
</feature>
<dbReference type="InterPro" id="IPR051856">
    <property type="entry name" value="CSR-E3_Ligase_Protein"/>
</dbReference>
<evidence type="ECO:0000256" key="5">
    <source>
        <dbReference type="SAM" id="Phobius"/>
    </source>
</evidence>
<evidence type="ECO:0000256" key="1">
    <source>
        <dbReference type="ARBA" id="ARBA00004141"/>
    </source>
</evidence>
<evidence type="ECO:0000256" key="2">
    <source>
        <dbReference type="ARBA" id="ARBA00022692"/>
    </source>
</evidence>
<proteinExistence type="predicted"/>
<dbReference type="PANTHER" id="PTHR21041:SF17">
    <property type="entry name" value="E3 UBIQUITIN-PROTEIN LIGASE DCST1"/>
    <property type="match status" value="1"/>
</dbReference>
<comment type="caution">
    <text evidence="8">The sequence shown here is derived from an EMBL/GenBank/DDBJ whole genome shotgun (WGS) entry which is preliminary data.</text>
</comment>
<keyword evidence="2 5" id="KW-0812">Transmembrane</keyword>
<keyword evidence="9" id="KW-1185">Reference proteome</keyword>
<dbReference type="AlphaFoldDB" id="A0ABD2M8U4"/>
<dbReference type="Proteomes" id="UP001620626">
    <property type="component" value="Unassembled WGS sequence"/>
</dbReference>
<feature type="domain" description="Dendritic cell-specific transmembrane protein-like" evidence="6">
    <location>
        <begin position="710"/>
        <end position="903"/>
    </location>
</feature>